<name>A0A645HUN8_9ZZZZ</name>
<proteinExistence type="predicted"/>
<evidence type="ECO:0000313" key="1">
    <source>
        <dbReference type="EMBL" id="MPN39874.1"/>
    </source>
</evidence>
<protein>
    <submittedName>
        <fullName evidence="1">Uncharacterized protein</fullName>
    </submittedName>
</protein>
<dbReference type="EMBL" id="VSSQ01095953">
    <property type="protein sequence ID" value="MPN39874.1"/>
    <property type="molecule type" value="Genomic_DNA"/>
</dbReference>
<sequence>MEVFHLITHFRVHRFTPWDSEILRAWPGMIEMCYMPRIMEKQPMMKLISYSRAETMAGLWFQVMVKCRDMILLGLSYKAGMTHGRLRELPL</sequence>
<organism evidence="1">
    <name type="scientific">bioreactor metagenome</name>
    <dbReference type="NCBI Taxonomy" id="1076179"/>
    <lineage>
        <taxon>unclassified sequences</taxon>
        <taxon>metagenomes</taxon>
        <taxon>ecological metagenomes</taxon>
    </lineage>
</organism>
<comment type="caution">
    <text evidence="1">The sequence shown here is derived from an EMBL/GenBank/DDBJ whole genome shotgun (WGS) entry which is preliminary data.</text>
</comment>
<dbReference type="AlphaFoldDB" id="A0A645HUN8"/>
<accession>A0A645HUN8</accession>
<reference evidence="1" key="1">
    <citation type="submission" date="2019-08" db="EMBL/GenBank/DDBJ databases">
        <authorList>
            <person name="Kucharzyk K."/>
            <person name="Murdoch R.W."/>
            <person name="Higgins S."/>
            <person name="Loffler F."/>
        </authorList>
    </citation>
    <scope>NUCLEOTIDE SEQUENCE</scope>
</reference>
<gene>
    <name evidence="1" type="ORF">SDC9_187408</name>
</gene>